<keyword evidence="3" id="KW-0408">Iron</keyword>
<dbReference type="GO" id="GO:0004656">
    <property type="term" value="F:procollagen-proline 4-dioxygenase activity"/>
    <property type="evidence" value="ECO:0007669"/>
    <property type="project" value="TreeGrafter"/>
</dbReference>
<name>A0A9D4LQV4_DREPO</name>
<dbReference type="PANTHER" id="PTHR10869:SF244">
    <property type="entry name" value="PROLYL 4-HYDROXYLASE SUBUNIT ALPHA-2"/>
    <property type="match status" value="1"/>
</dbReference>
<proteinExistence type="predicted"/>
<dbReference type="InterPro" id="IPR045054">
    <property type="entry name" value="P4HA-like"/>
</dbReference>
<reference evidence="4" key="1">
    <citation type="journal article" date="2019" name="bioRxiv">
        <title>The Genome of the Zebra Mussel, Dreissena polymorpha: A Resource for Invasive Species Research.</title>
        <authorList>
            <person name="McCartney M.A."/>
            <person name="Auch B."/>
            <person name="Kono T."/>
            <person name="Mallez S."/>
            <person name="Zhang Y."/>
            <person name="Obille A."/>
            <person name="Becker A."/>
            <person name="Abrahante J.E."/>
            <person name="Garbe J."/>
            <person name="Badalamenti J.P."/>
            <person name="Herman A."/>
            <person name="Mangelson H."/>
            <person name="Liachko I."/>
            <person name="Sullivan S."/>
            <person name="Sone E.D."/>
            <person name="Koren S."/>
            <person name="Silverstein K.A.T."/>
            <person name="Beckman K.B."/>
            <person name="Gohl D.M."/>
        </authorList>
    </citation>
    <scope>NUCLEOTIDE SEQUENCE</scope>
    <source>
        <strain evidence="4">Duluth1</strain>
        <tissue evidence="4">Whole animal</tissue>
    </source>
</reference>
<accession>A0A9D4LQV4</accession>
<keyword evidence="5" id="KW-1185">Reference proteome</keyword>
<dbReference type="PANTHER" id="PTHR10869">
    <property type="entry name" value="PROLYL 4-HYDROXYLASE ALPHA SUBUNIT"/>
    <property type="match status" value="1"/>
</dbReference>
<dbReference type="Gene3D" id="2.60.120.620">
    <property type="entry name" value="q2cbj1_9rhob like domain"/>
    <property type="match status" value="1"/>
</dbReference>
<dbReference type="GO" id="GO:0046872">
    <property type="term" value="F:metal ion binding"/>
    <property type="evidence" value="ECO:0007669"/>
    <property type="project" value="UniProtKB-KW"/>
</dbReference>
<keyword evidence="1" id="KW-0479">Metal-binding</keyword>
<comment type="caution">
    <text evidence="4">The sequence shown here is derived from an EMBL/GenBank/DDBJ whole genome shotgun (WGS) entry which is preliminary data.</text>
</comment>
<evidence type="ECO:0000256" key="2">
    <source>
        <dbReference type="ARBA" id="ARBA00022896"/>
    </source>
</evidence>
<protein>
    <recommendedName>
        <fullName evidence="6">Prolyl 4-hydroxylase alpha subunit Fe(2+) 2OG dioxygenase domain-containing protein</fullName>
    </recommendedName>
</protein>
<sequence length="114" mass="13013">MRCSCCIHVIVGTPEHLCGWWKTSVSFDSPRIDNINRRISAITGLNVETAEELQIANYGIGGQYEPHFDFARAGGATVFPYLGLKMFPKKWVSNKWIHERGQEFLRPCGLREKE</sequence>
<reference evidence="4" key="2">
    <citation type="submission" date="2020-11" db="EMBL/GenBank/DDBJ databases">
        <authorList>
            <person name="McCartney M.A."/>
            <person name="Auch B."/>
            <person name="Kono T."/>
            <person name="Mallez S."/>
            <person name="Becker A."/>
            <person name="Gohl D.M."/>
            <person name="Silverstein K.A.T."/>
            <person name="Koren S."/>
            <person name="Bechman K.B."/>
            <person name="Herman A."/>
            <person name="Abrahante J.E."/>
            <person name="Garbe J."/>
        </authorList>
    </citation>
    <scope>NUCLEOTIDE SEQUENCE</scope>
    <source>
        <strain evidence="4">Duluth1</strain>
        <tissue evidence="4">Whole animal</tissue>
    </source>
</reference>
<evidence type="ECO:0000256" key="3">
    <source>
        <dbReference type="ARBA" id="ARBA00023004"/>
    </source>
</evidence>
<organism evidence="4 5">
    <name type="scientific">Dreissena polymorpha</name>
    <name type="common">Zebra mussel</name>
    <name type="synonym">Mytilus polymorpha</name>
    <dbReference type="NCBI Taxonomy" id="45954"/>
    <lineage>
        <taxon>Eukaryota</taxon>
        <taxon>Metazoa</taxon>
        <taxon>Spiralia</taxon>
        <taxon>Lophotrochozoa</taxon>
        <taxon>Mollusca</taxon>
        <taxon>Bivalvia</taxon>
        <taxon>Autobranchia</taxon>
        <taxon>Heteroconchia</taxon>
        <taxon>Euheterodonta</taxon>
        <taxon>Imparidentia</taxon>
        <taxon>Neoheterodontei</taxon>
        <taxon>Myida</taxon>
        <taxon>Dreissenoidea</taxon>
        <taxon>Dreissenidae</taxon>
        <taxon>Dreissena</taxon>
    </lineage>
</organism>
<evidence type="ECO:0008006" key="6">
    <source>
        <dbReference type="Google" id="ProtNLM"/>
    </source>
</evidence>
<dbReference type="EMBL" id="JAIWYP010000002">
    <property type="protein sequence ID" value="KAH3862525.1"/>
    <property type="molecule type" value="Genomic_DNA"/>
</dbReference>
<evidence type="ECO:0000313" key="5">
    <source>
        <dbReference type="Proteomes" id="UP000828390"/>
    </source>
</evidence>
<evidence type="ECO:0000256" key="1">
    <source>
        <dbReference type="ARBA" id="ARBA00022723"/>
    </source>
</evidence>
<dbReference type="GO" id="GO:0005783">
    <property type="term" value="C:endoplasmic reticulum"/>
    <property type="evidence" value="ECO:0007669"/>
    <property type="project" value="TreeGrafter"/>
</dbReference>
<evidence type="ECO:0000313" key="4">
    <source>
        <dbReference type="EMBL" id="KAH3862525.1"/>
    </source>
</evidence>
<dbReference type="Proteomes" id="UP000828390">
    <property type="component" value="Unassembled WGS sequence"/>
</dbReference>
<dbReference type="AlphaFoldDB" id="A0A9D4LQV4"/>
<gene>
    <name evidence="4" type="ORF">DPMN_025492</name>
</gene>
<dbReference type="GO" id="GO:0031418">
    <property type="term" value="F:L-ascorbic acid binding"/>
    <property type="evidence" value="ECO:0007669"/>
    <property type="project" value="UniProtKB-KW"/>
</dbReference>
<keyword evidence="2" id="KW-0847">Vitamin C</keyword>